<dbReference type="PANTHER" id="PTHR46060:SF1">
    <property type="entry name" value="MARINER MOS1 TRANSPOSASE-LIKE PROTEIN"/>
    <property type="match status" value="1"/>
</dbReference>
<reference evidence="2 3" key="1">
    <citation type="journal article" date="2019" name="Commun. Biol.">
        <title>The bagworm genome reveals a unique fibroin gene that provides high tensile strength.</title>
        <authorList>
            <person name="Kono N."/>
            <person name="Nakamura H."/>
            <person name="Ohtoshi R."/>
            <person name="Tomita M."/>
            <person name="Numata K."/>
            <person name="Arakawa K."/>
        </authorList>
    </citation>
    <scope>NUCLEOTIDE SEQUENCE [LARGE SCALE GENOMIC DNA]</scope>
</reference>
<dbReference type="Proteomes" id="UP000299102">
    <property type="component" value="Unassembled WGS sequence"/>
</dbReference>
<evidence type="ECO:0008006" key="4">
    <source>
        <dbReference type="Google" id="ProtNLM"/>
    </source>
</evidence>
<evidence type="ECO:0000313" key="3">
    <source>
        <dbReference type="Proteomes" id="UP000299102"/>
    </source>
</evidence>
<comment type="caution">
    <text evidence="2">The sequence shown here is derived from an EMBL/GenBank/DDBJ whole genome shotgun (WGS) entry which is preliminary data.</text>
</comment>
<name>A0A4C1XBN1_EUMVA</name>
<sequence length="160" mass="18100">MKSNLTAQQSLAQFRTAFGDEAPYKNTVYNWFADFKRGRFSLSGEFRDGRPSTAVNNKNIDAVRRMIETDRHVTYHEIRAFLDIGKSQIQSIRHKYFGMLGPERTGSRRARTRGLTHQPDARLVAKLRATSQEYSDGFTHGSRTPAVPSRYEDAPGTSAA</sequence>
<evidence type="ECO:0000313" key="2">
    <source>
        <dbReference type="EMBL" id="GBP60500.1"/>
    </source>
</evidence>
<evidence type="ECO:0000256" key="1">
    <source>
        <dbReference type="SAM" id="MobiDB-lite"/>
    </source>
</evidence>
<proteinExistence type="predicted"/>
<dbReference type="AlphaFoldDB" id="A0A4C1XBN1"/>
<dbReference type="PANTHER" id="PTHR46060">
    <property type="entry name" value="MARINER MOS1 TRANSPOSASE-LIKE PROTEIN"/>
    <property type="match status" value="1"/>
</dbReference>
<dbReference type="STRING" id="151549.A0A4C1XBN1"/>
<dbReference type="InterPro" id="IPR052709">
    <property type="entry name" value="Transposase-MT_Hybrid"/>
</dbReference>
<dbReference type="EMBL" id="BGZK01000789">
    <property type="protein sequence ID" value="GBP60500.1"/>
    <property type="molecule type" value="Genomic_DNA"/>
</dbReference>
<feature type="region of interest" description="Disordered" evidence="1">
    <location>
        <begin position="133"/>
        <end position="160"/>
    </location>
</feature>
<gene>
    <name evidence="2" type="ORF">EVAR_46708_1</name>
</gene>
<dbReference type="OrthoDB" id="10017160at2759"/>
<keyword evidence="3" id="KW-1185">Reference proteome</keyword>
<protein>
    <recommendedName>
        <fullName evidence="4">Mos1 transposase HTH domain-containing protein</fullName>
    </recommendedName>
</protein>
<accession>A0A4C1XBN1</accession>
<organism evidence="2 3">
    <name type="scientific">Eumeta variegata</name>
    <name type="common">Bagworm moth</name>
    <name type="synonym">Eumeta japonica</name>
    <dbReference type="NCBI Taxonomy" id="151549"/>
    <lineage>
        <taxon>Eukaryota</taxon>
        <taxon>Metazoa</taxon>
        <taxon>Ecdysozoa</taxon>
        <taxon>Arthropoda</taxon>
        <taxon>Hexapoda</taxon>
        <taxon>Insecta</taxon>
        <taxon>Pterygota</taxon>
        <taxon>Neoptera</taxon>
        <taxon>Endopterygota</taxon>
        <taxon>Lepidoptera</taxon>
        <taxon>Glossata</taxon>
        <taxon>Ditrysia</taxon>
        <taxon>Tineoidea</taxon>
        <taxon>Psychidae</taxon>
        <taxon>Oiketicinae</taxon>
        <taxon>Eumeta</taxon>
    </lineage>
</organism>